<dbReference type="Proteomes" id="UP000828390">
    <property type="component" value="Unassembled WGS sequence"/>
</dbReference>
<dbReference type="EMBL" id="JAIWYP010000012">
    <property type="protein sequence ID" value="KAH3729077.1"/>
    <property type="molecule type" value="Genomic_DNA"/>
</dbReference>
<reference evidence="1" key="1">
    <citation type="journal article" date="2019" name="bioRxiv">
        <title>The Genome of the Zebra Mussel, Dreissena polymorpha: A Resource for Invasive Species Research.</title>
        <authorList>
            <person name="McCartney M.A."/>
            <person name="Auch B."/>
            <person name="Kono T."/>
            <person name="Mallez S."/>
            <person name="Zhang Y."/>
            <person name="Obille A."/>
            <person name="Becker A."/>
            <person name="Abrahante J.E."/>
            <person name="Garbe J."/>
            <person name="Badalamenti J.P."/>
            <person name="Herman A."/>
            <person name="Mangelson H."/>
            <person name="Liachko I."/>
            <person name="Sullivan S."/>
            <person name="Sone E.D."/>
            <person name="Koren S."/>
            <person name="Silverstein K.A.T."/>
            <person name="Beckman K.B."/>
            <person name="Gohl D.M."/>
        </authorList>
    </citation>
    <scope>NUCLEOTIDE SEQUENCE</scope>
    <source>
        <strain evidence="1">Duluth1</strain>
        <tissue evidence="1">Whole animal</tissue>
    </source>
</reference>
<evidence type="ECO:0000313" key="1">
    <source>
        <dbReference type="EMBL" id="KAH3729077.1"/>
    </source>
</evidence>
<name>A0A9D4CQ12_DREPO</name>
<protein>
    <submittedName>
        <fullName evidence="1">Uncharacterized protein</fullName>
    </submittedName>
</protein>
<dbReference type="AlphaFoldDB" id="A0A9D4CQ12"/>
<reference evidence="1" key="2">
    <citation type="submission" date="2020-11" db="EMBL/GenBank/DDBJ databases">
        <authorList>
            <person name="McCartney M.A."/>
            <person name="Auch B."/>
            <person name="Kono T."/>
            <person name="Mallez S."/>
            <person name="Becker A."/>
            <person name="Gohl D.M."/>
            <person name="Silverstein K.A.T."/>
            <person name="Koren S."/>
            <person name="Bechman K.B."/>
            <person name="Herman A."/>
            <person name="Abrahante J.E."/>
            <person name="Garbe J."/>
        </authorList>
    </citation>
    <scope>NUCLEOTIDE SEQUENCE</scope>
    <source>
        <strain evidence="1">Duluth1</strain>
        <tissue evidence="1">Whole animal</tissue>
    </source>
</reference>
<accession>A0A9D4CQ12</accession>
<sequence>MGISVDCSMRSDLKGEVTILPGVNLNLFVESGSDFVNADRAMAIIEIMQRTSTVAM</sequence>
<gene>
    <name evidence="1" type="ORF">DPMN_055040</name>
</gene>
<comment type="caution">
    <text evidence="1">The sequence shown here is derived from an EMBL/GenBank/DDBJ whole genome shotgun (WGS) entry which is preliminary data.</text>
</comment>
<proteinExistence type="predicted"/>
<evidence type="ECO:0000313" key="2">
    <source>
        <dbReference type="Proteomes" id="UP000828390"/>
    </source>
</evidence>
<keyword evidence="2" id="KW-1185">Reference proteome</keyword>
<organism evidence="1 2">
    <name type="scientific">Dreissena polymorpha</name>
    <name type="common">Zebra mussel</name>
    <name type="synonym">Mytilus polymorpha</name>
    <dbReference type="NCBI Taxonomy" id="45954"/>
    <lineage>
        <taxon>Eukaryota</taxon>
        <taxon>Metazoa</taxon>
        <taxon>Spiralia</taxon>
        <taxon>Lophotrochozoa</taxon>
        <taxon>Mollusca</taxon>
        <taxon>Bivalvia</taxon>
        <taxon>Autobranchia</taxon>
        <taxon>Heteroconchia</taxon>
        <taxon>Euheterodonta</taxon>
        <taxon>Imparidentia</taxon>
        <taxon>Neoheterodontei</taxon>
        <taxon>Myida</taxon>
        <taxon>Dreissenoidea</taxon>
        <taxon>Dreissenidae</taxon>
        <taxon>Dreissena</taxon>
    </lineage>
</organism>